<dbReference type="EMBL" id="FXAU01000001">
    <property type="protein sequence ID" value="SMG15002.1"/>
    <property type="molecule type" value="Genomic_DNA"/>
</dbReference>
<accession>A0A1X7IKE6</accession>
<dbReference type="Proteomes" id="UP000192980">
    <property type="component" value="Unassembled WGS sequence"/>
</dbReference>
<evidence type="ECO:0000313" key="2">
    <source>
        <dbReference type="EMBL" id="SMG15002.1"/>
    </source>
</evidence>
<dbReference type="OrthoDB" id="10011260at2"/>
<reference evidence="2 3" key="1">
    <citation type="submission" date="2017-04" db="EMBL/GenBank/DDBJ databases">
        <authorList>
            <person name="Afonso C.L."/>
            <person name="Miller P.J."/>
            <person name="Scott M.A."/>
            <person name="Spackman E."/>
            <person name="Goraichik I."/>
            <person name="Dimitrov K.M."/>
            <person name="Suarez D.L."/>
            <person name="Swayne D.E."/>
        </authorList>
    </citation>
    <scope>NUCLEOTIDE SEQUENCE [LARGE SCALE GENOMIC DNA]</scope>
    <source>
        <strain evidence="2 3">DSM 22418</strain>
    </source>
</reference>
<dbReference type="AlphaFoldDB" id="A0A1X7IKE6"/>
<keyword evidence="1" id="KW-0732">Signal</keyword>
<feature type="signal peptide" evidence="1">
    <location>
        <begin position="1"/>
        <end position="19"/>
    </location>
</feature>
<proteinExistence type="predicted"/>
<dbReference type="RefSeq" id="WP_085471736.1">
    <property type="nucleotide sequence ID" value="NZ_FXAU01000001.1"/>
</dbReference>
<organism evidence="2 3">
    <name type="scientific">Sphingobacterium psychroaquaticum</name>
    <dbReference type="NCBI Taxonomy" id="561061"/>
    <lineage>
        <taxon>Bacteria</taxon>
        <taxon>Pseudomonadati</taxon>
        <taxon>Bacteroidota</taxon>
        <taxon>Sphingobacteriia</taxon>
        <taxon>Sphingobacteriales</taxon>
        <taxon>Sphingobacteriaceae</taxon>
        <taxon>Sphingobacterium</taxon>
    </lineage>
</organism>
<gene>
    <name evidence="2" type="ORF">SAMN05660862_0913</name>
</gene>
<feature type="chain" id="PRO_5012010483" evidence="1">
    <location>
        <begin position="20"/>
        <end position="197"/>
    </location>
</feature>
<protein>
    <submittedName>
        <fullName evidence="2">Uncharacterized protein</fullName>
    </submittedName>
</protein>
<name>A0A1X7IKE6_9SPHI</name>
<dbReference type="PROSITE" id="PS51257">
    <property type="entry name" value="PROKAR_LIPOPROTEIN"/>
    <property type="match status" value="1"/>
</dbReference>
<sequence>MKKLLFVFFSLFLLFSCSSEDDNLKVQPEQELNETEVIAILSSSMDELKSRKILLYESSDKIDIKEQYKLNLEYLKSRTGVDLEYNEEEFDNMLSIFQGDLTSDFKINEEKVKKYKDELYKSGKKEVYDKSLKILNIVYANDPSNSIISPRISWGCGLAIASNVGATLGLTACVTGVGCPLAVAMKALALVAVVEAC</sequence>
<evidence type="ECO:0000256" key="1">
    <source>
        <dbReference type="SAM" id="SignalP"/>
    </source>
</evidence>
<evidence type="ECO:0000313" key="3">
    <source>
        <dbReference type="Proteomes" id="UP000192980"/>
    </source>
</evidence>
<keyword evidence="3" id="KW-1185">Reference proteome</keyword>